<evidence type="ECO:0000256" key="7">
    <source>
        <dbReference type="ARBA" id="ARBA00023163"/>
    </source>
</evidence>
<keyword evidence="5" id="KW-0805">Transcription regulation</keyword>
<dbReference type="PRINTS" id="PR00032">
    <property type="entry name" value="HTHARAC"/>
</dbReference>
<organism evidence="11 12">
    <name type="scientific">Paenibacillus montaniterrae</name>
    <dbReference type="NCBI Taxonomy" id="429341"/>
    <lineage>
        <taxon>Bacteria</taxon>
        <taxon>Bacillati</taxon>
        <taxon>Bacillota</taxon>
        <taxon>Bacilli</taxon>
        <taxon>Bacillales</taxon>
        <taxon>Paenibacillaceae</taxon>
        <taxon>Paenibacillus</taxon>
    </lineage>
</organism>
<comment type="subcellular location">
    <subcellularLocation>
        <location evidence="1">Cytoplasm</location>
    </subcellularLocation>
</comment>
<evidence type="ECO:0000256" key="1">
    <source>
        <dbReference type="ARBA" id="ARBA00004496"/>
    </source>
</evidence>
<dbReference type="InterPro" id="IPR009057">
    <property type="entry name" value="Homeodomain-like_sf"/>
</dbReference>
<accession>A0A920CX18</accession>
<dbReference type="Pfam" id="PF00072">
    <property type="entry name" value="Response_reg"/>
    <property type="match status" value="1"/>
</dbReference>
<dbReference type="PROSITE" id="PS01124">
    <property type="entry name" value="HTH_ARAC_FAMILY_2"/>
    <property type="match status" value="1"/>
</dbReference>
<evidence type="ECO:0000313" key="11">
    <source>
        <dbReference type="EMBL" id="GIP16461.1"/>
    </source>
</evidence>
<evidence type="ECO:0000256" key="8">
    <source>
        <dbReference type="PROSITE-ProRule" id="PRU00169"/>
    </source>
</evidence>
<dbReference type="InterPro" id="IPR018060">
    <property type="entry name" value="HTH_AraC"/>
</dbReference>
<dbReference type="InterPro" id="IPR018062">
    <property type="entry name" value="HTH_AraC-typ_CS"/>
</dbReference>
<name>A0A920CX18_9BACL</name>
<keyword evidence="2" id="KW-0963">Cytoplasm</keyword>
<evidence type="ECO:0000256" key="3">
    <source>
        <dbReference type="ARBA" id="ARBA00022553"/>
    </source>
</evidence>
<evidence type="ECO:0000256" key="2">
    <source>
        <dbReference type="ARBA" id="ARBA00022490"/>
    </source>
</evidence>
<feature type="modified residue" description="4-aspartylphosphate" evidence="8">
    <location>
        <position position="56"/>
    </location>
</feature>
<feature type="domain" description="Response regulatory" evidence="10">
    <location>
        <begin position="4"/>
        <end position="121"/>
    </location>
</feature>
<dbReference type="Pfam" id="PF12833">
    <property type="entry name" value="HTH_18"/>
    <property type="match status" value="1"/>
</dbReference>
<reference evidence="11" key="1">
    <citation type="submission" date="2021-03" db="EMBL/GenBank/DDBJ databases">
        <title>Antimicrobial resistance genes in bacteria isolated from Japanese honey, and their potential for conferring macrolide and lincosamide resistance in the American foulbrood pathogen Paenibacillus larvae.</title>
        <authorList>
            <person name="Okamoto M."/>
            <person name="Kumagai M."/>
            <person name="Kanamori H."/>
            <person name="Takamatsu D."/>
        </authorList>
    </citation>
    <scope>NUCLEOTIDE SEQUENCE</scope>
    <source>
        <strain evidence="11">J40TS1</strain>
    </source>
</reference>
<dbReference type="GO" id="GO:0000160">
    <property type="term" value="P:phosphorelay signal transduction system"/>
    <property type="evidence" value="ECO:0007669"/>
    <property type="project" value="UniProtKB-KW"/>
</dbReference>
<dbReference type="SUPFAM" id="SSF52172">
    <property type="entry name" value="CheY-like"/>
    <property type="match status" value="1"/>
</dbReference>
<dbReference type="Gene3D" id="1.10.10.60">
    <property type="entry name" value="Homeodomain-like"/>
    <property type="match status" value="2"/>
</dbReference>
<dbReference type="CDD" id="cd17536">
    <property type="entry name" value="REC_YesN-like"/>
    <property type="match status" value="1"/>
</dbReference>
<dbReference type="SUPFAM" id="SSF46689">
    <property type="entry name" value="Homeodomain-like"/>
    <property type="match status" value="2"/>
</dbReference>
<dbReference type="PROSITE" id="PS00041">
    <property type="entry name" value="HTH_ARAC_FAMILY_1"/>
    <property type="match status" value="1"/>
</dbReference>
<dbReference type="SMART" id="SM00342">
    <property type="entry name" value="HTH_ARAC"/>
    <property type="match status" value="1"/>
</dbReference>
<dbReference type="PANTHER" id="PTHR42713">
    <property type="entry name" value="HISTIDINE KINASE-RELATED"/>
    <property type="match status" value="1"/>
</dbReference>
<evidence type="ECO:0000256" key="4">
    <source>
        <dbReference type="ARBA" id="ARBA00023012"/>
    </source>
</evidence>
<dbReference type="InterPro" id="IPR020449">
    <property type="entry name" value="Tscrpt_reg_AraC-type_HTH"/>
</dbReference>
<comment type="caution">
    <text evidence="11">The sequence shown here is derived from an EMBL/GenBank/DDBJ whole genome shotgun (WGS) entry which is preliminary data.</text>
</comment>
<dbReference type="GO" id="GO:0003700">
    <property type="term" value="F:DNA-binding transcription factor activity"/>
    <property type="evidence" value="ECO:0007669"/>
    <property type="project" value="InterPro"/>
</dbReference>
<evidence type="ECO:0000256" key="6">
    <source>
        <dbReference type="ARBA" id="ARBA00023125"/>
    </source>
</evidence>
<dbReference type="EMBL" id="BOSE01000003">
    <property type="protein sequence ID" value="GIP16461.1"/>
    <property type="molecule type" value="Genomic_DNA"/>
</dbReference>
<dbReference type="InterPro" id="IPR011006">
    <property type="entry name" value="CheY-like_superfamily"/>
</dbReference>
<evidence type="ECO:0000259" key="10">
    <source>
        <dbReference type="PROSITE" id="PS50110"/>
    </source>
</evidence>
<dbReference type="PANTHER" id="PTHR42713:SF3">
    <property type="entry name" value="TRANSCRIPTIONAL REGULATORY PROTEIN HPTR"/>
    <property type="match status" value="1"/>
</dbReference>
<dbReference type="SMART" id="SM00448">
    <property type="entry name" value="REC"/>
    <property type="match status" value="1"/>
</dbReference>
<dbReference type="RefSeq" id="WP_213514735.1">
    <property type="nucleotide sequence ID" value="NZ_BOSE01000003.1"/>
</dbReference>
<dbReference type="InterPro" id="IPR001789">
    <property type="entry name" value="Sig_transdc_resp-reg_receiver"/>
</dbReference>
<dbReference type="AlphaFoldDB" id="A0A920CX18"/>
<dbReference type="GO" id="GO:0005737">
    <property type="term" value="C:cytoplasm"/>
    <property type="evidence" value="ECO:0007669"/>
    <property type="project" value="UniProtKB-SubCell"/>
</dbReference>
<dbReference type="PROSITE" id="PS50110">
    <property type="entry name" value="RESPONSE_REGULATORY"/>
    <property type="match status" value="1"/>
</dbReference>
<proteinExistence type="predicted"/>
<sequence>MIGKLIVVDDESWFREGLMMLIGKEQLGWEVVGEASDGEEALALIETTKPDLVITDIRMPVVDGLMLTERLAETHRDIMVIILTGYRDFEYAQHALRNGAIEYLLKPVSLQETCRVLRKAYDRYRQKQVEQKLRLREKQLNILRAALFRLPCNKQEWNEVSSQFSGYELWVLQVENYFPQDRNYEEKDIELLHYAIANIGGELLQSQNQQGILLSLNNWELVFLLAPGEAVQRYCTLVTENINALLHLAVQWHCGGLIQQLEELELRYAQLRGVYLHASNTRLDDKAERSIELRENVLSDLIIGDVEGARKKLIAHIERAASFTLHHCKTEIYILVLALSSLLDTNFKQLQADNSNDLHLESILLLEEKAKITEWALIKTEAFLSRFEQWLQEKRENVVQQAKQYIELHYKESCSLQLVAAHVHVTPNYLSNLFKRETGVAFSNYISMLRIENAKNLLTFTKMRISEIAEHTGFDSASYFTTVFRQVTGKSPTEYRKEVQIAGL</sequence>
<keyword evidence="6 11" id="KW-0238">DNA-binding</keyword>
<keyword evidence="7" id="KW-0804">Transcription</keyword>
<keyword evidence="4" id="KW-0902">Two-component regulatory system</keyword>
<dbReference type="Gene3D" id="3.40.50.2300">
    <property type="match status" value="1"/>
</dbReference>
<gene>
    <name evidence="11" type="ORF">J40TS1_21030</name>
</gene>
<dbReference type="GO" id="GO:0043565">
    <property type="term" value="F:sequence-specific DNA binding"/>
    <property type="evidence" value="ECO:0007669"/>
    <property type="project" value="InterPro"/>
</dbReference>
<evidence type="ECO:0000259" key="9">
    <source>
        <dbReference type="PROSITE" id="PS01124"/>
    </source>
</evidence>
<evidence type="ECO:0000313" key="12">
    <source>
        <dbReference type="Proteomes" id="UP000683139"/>
    </source>
</evidence>
<dbReference type="Proteomes" id="UP000683139">
    <property type="component" value="Unassembled WGS sequence"/>
</dbReference>
<keyword evidence="3 8" id="KW-0597">Phosphoprotein</keyword>
<keyword evidence="12" id="KW-1185">Reference proteome</keyword>
<evidence type="ECO:0000256" key="5">
    <source>
        <dbReference type="ARBA" id="ARBA00023015"/>
    </source>
</evidence>
<protein>
    <submittedName>
        <fullName evidence="11">DNA-binding response regulator</fullName>
    </submittedName>
</protein>
<feature type="domain" description="HTH araC/xylS-type" evidence="9">
    <location>
        <begin position="400"/>
        <end position="498"/>
    </location>
</feature>
<dbReference type="InterPro" id="IPR051552">
    <property type="entry name" value="HptR"/>
</dbReference>